<dbReference type="InterPro" id="IPR018958">
    <property type="entry name" value="Knr4/Smi1-like_dom"/>
</dbReference>
<evidence type="ECO:0000259" key="2">
    <source>
        <dbReference type="SMART" id="SM00860"/>
    </source>
</evidence>
<reference evidence="3 4" key="1">
    <citation type="submission" date="2011-08" db="EMBL/GenBank/DDBJ databases">
        <authorList>
            <person name="Weinstock G."/>
            <person name="Sodergren E."/>
            <person name="Clifton S."/>
            <person name="Fulton L."/>
            <person name="Fulton B."/>
            <person name="Courtney L."/>
            <person name="Fronick C."/>
            <person name="Harrison M."/>
            <person name="Strong C."/>
            <person name="Farmer C."/>
            <person name="Delahaunty K."/>
            <person name="Markovic C."/>
            <person name="Hall O."/>
            <person name="Minx P."/>
            <person name="Tomlinson C."/>
            <person name="Mitreva M."/>
            <person name="Hou S."/>
            <person name="Chen J."/>
            <person name="Wollam A."/>
            <person name="Pepin K.H."/>
            <person name="Johnson M."/>
            <person name="Bhonagiri V."/>
            <person name="Zhang X."/>
            <person name="Suruliraj S."/>
            <person name="Warren W."/>
            <person name="Chinwalla A."/>
            <person name="Mardis E.R."/>
            <person name="Wilson R.K."/>
        </authorList>
    </citation>
    <scope>NUCLEOTIDE SEQUENCE [LARGE SCALE GENOMIC DNA]</scope>
    <source>
        <strain evidence="3 4">F0432</strain>
    </source>
</reference>
<feature type="compositionally biased region" description="Low complexity" evidence="1">
    <location>
        <begin position="323"/>
        <end position="356"/>
    </location>
</feature>
<feature type="domain" description="Knr4/Smi1-like" evidence="2">
    <location>
        <begin position="206"/>
        <end position="267"/>
    </location>
</feature>
<organism evidence="3 4">
    <name type="scientific">Cardiobacterium valvarum F0432</name>
    <dbReference type="NCBI Taxonomy" id="797473"/>
    <lineage>
        <taxon>Bacteria</taxon>
        <taxon>Pseudomonadati</taxon>
        <taxon>Pseudomonadota</taxon>
        <taxon>Gammaproteobacteria</taxon>
        <taxon>Cardiobacteriales</taxon>
        <taxon>Cardiobacteriaceae</taxon>
        <taxon>Cardiobacterium</taxon>
    </lineage>
</organism>
<dbReference type="SMART" id="SM00860">
    <property type="entry name" value="SMI1_KNR4"/>
    <property type="match status" value="2"/>
</dbReference>
<dbReference type="EMBL" id="AGCM01000194">
    <property type="protein sequence ID" value="EHM49693.1"/>
    <property type="molecule type" value="Genomic_DNA"/>
</dbReference>
<dbReference type="Gene3D" id="3.40.1580.10">
    <property type="entry name" value="SMI1/KNR4-like"/>
    <property type="match status" value="1"/>
</dbReference>
<dbReference type="SUPFAM" id="SSF160631">
    <property type="entry name" value="SMI1/KNR4-like"/>
    <property type="match status" value="1"/>
</dbReference>
<name>G9ZJM5_9GAMM</name>
<evidence type="ECO:0000256" key="1">
    <source>
        <dbReference type="SAM" id="MobiDB-lite"/>
    </source>
</evidence>
<dbReference type="PANTHER" id="PTHR47432">
    <property type="entry name" value="CELL WALL ASSEMBLY REGULATOR SMI1"/>
    <property type="match status" value="1"/>
</dbReference>
<feature type="compositionally biased region" description="Low complexity" evidence="1">
    <location>
        <begin position="287"/>
        <end position="300"/>
    </location>
</feature>
<sequence>MDTAESLRHYLETFAARGLSSALNPGATEADLKNFESEHGIRLPESLAGIYRAFNGQIHELIPPGEPRWLGLEEIYGKQQEWREFCETYYGKHWPNVRLPHIDAEGLAKNTLYNPFWLPFMADNEGFYCVDFDPEAGGSSGQIIYTKINADPATSDIIHLDDSFALWFDSHAHALGASHHTVGLGTLIDEYLTYQRLNPALTLNPPASPNDIRITEHINGIRFPDNLKTIWQAYNGYKHPTADNGEYWIGHDAITAAQATWRDKLAARLGSIPPPLNAPMPGKAARPSPTTTTPCGCPSTKWATSSSRLTTRRPKMATRDNHSSSTAAKTTKSSPTTTASTNGSTPSSATPSTPKKTTTRHRLLPQTTATAAKSAHTLSTTSAPSPPPSSGKKATAASTCSGCRPATSTPTTP</sequence>
<dbReference type="InterPro" id="IPR037883">
    <property type="entry name" value="Knr4/Smi1-like_sf"/>
</dbReference>
<protein>
    <submittedName>
        <fullName evidence="3">SMI1 / KNR4 family protein</fullName>
    </submittedName>
</protein>
<feature type="compositionally biased region" description="Low complexity" evidence="1">
    <location>
        <begin position="374"/>
        <end position="383"/>
    </location>
</feature>
<feature type="compositionally biased region" description="Low complexity" evidence="1">
    <location>
        <begin position="390"/>
        <end position="401"/>
    </location>
</feature>
<feature type="region of interest" description="Disordered" evidence="1">
    <location>
        <begin position="272"/>
        <end position="413"/>
    </location>
</feature>
<dbReference type="InterPro" id="IPR051873">
    <property type="entry name" value="KNR4/SMI1_regulator"/>
</dbReference>
<accession>G9ZJM5</accession>
<comment type="caution">
    <text evidence="3">The sequence shown here is derived from an EMBL/GenBank/DDBJ whole genome shotgun (WGS) entry which is preliminary data.</text>
</comment>
<dbReference type="STRING" id="797473.HMPREF9080_02995"/>
<proteinExistence type="predicted"/>
<dbReference type="Proteomes" id="UP000004750">
    <property type="component" value="Unassembled WGS sequence"/>
</dbReference>
<dbReference type="AlphaFoldDB" id="G9ZJM5"/>
<evidence type="ECO:0000313" key="3">
    <source>
        <dbReference type="EMBL" id="EHM49693.1"/>
    </source>
</evidence>
<dbReference type="PANTHER" id="PTHR47432:SF1">
    <property type="entry name" value="CELL WALL ASSEMBLY REGULATOR SMI1"/>
    <property type="match status" value="1"/>
</dbReference>
<dbReference type="Pfam" id="PF09346">
    <property type="entry name" value="SMI1_KNR4"/>
    <property type="match status" value="1"/>
</dbReference>
<dbReference type="HOGENOM" id="CLU_665137_0_0_6"/>
<feature type="domain" description="Knr4/Smi1-like" evidence="2">
    <location>
        <begin position="26"/>
        <end position="170"/>
    </location>
</feature>
<gene>
    <name evidence="3" type="ORF">HMPREF9080_02995</name>
</gene>
<evidence type="ECO:0000313" key="4">
    <source>
        <dbReference type="Proteomes" id="UP000004750"/>
    </source>
</evidence>